<name>A0A1V5MIP7_UNCT6</name>
<sequence>MLVQVTGGTYLDEATNQRVALSGTLRAALTNVTGTVSVAVTPLTELAVLQAGLPLTGDRINRGNATVNSLFGLNITGTMPSDVTQPDLLTATQSELDYGLFLAALSQLSQQTGRSIPELLAQISADLSDNATLDATGGQLLTALETYLINANNQTGIGSTDQSGLKNPIKYFTENPVLVPATEISDIWKAKALVSEFRETVLTLNNYTGIGAPGILDTPARRLTAEINQELVPELSAALDRLAWVVQWAMLLPGPGNYVFTDYPPYTLQINYGDTGAIDFTISQDSVVLDSGLLTVEGEAAPIPGLSTLPAGGLVQASFQTPNGRLTINGGYQFTIALDASITLAVNGIIAAPGLDVDLSAAAGRGVTLYLSPTADQTSVLPTRLIFNGRAESRTTLMDGYLDVMLVENTSTDSGETQVLYLPSSFNLNGSFTELNGGRSTGTVFTGTSAGTWSNAAAFNTLLPVSATNYPIFDATFNGQVAAEDRPTVTAFLRARETAASLIRFDANYRRRNTDGREVFLSGSGTLNYETRILLGTFTNQDGLEAEINLDLTQPLLAGSINAAGGEKLADISLVGAIPTVTYLDGYSEPILPGLGIPIQ</sequence>
<comment type="caution">
    <text evidence="1">The sequence shown here is derived from an EMBL/GenBank/DDBJ whole genome shotgun (WGS) entry which is preliminary data.</text>
</comment>
<gene>
    <name evidence="1" type="ORF">BWY73_00629</name>
</gene>
<reference evidence="1" key="1">
    <citation type="submission" date="2017-02" db="EMBL/GenBank/DDBJ databases">
        <title>Delving into the versatile metabolic prowess of the omnipresent phylum Bacteroidetes.</title>
        <authorList>
            <person name="Nobu M.K."/>
            <person name="Mei R."/>
            <person name="Narihiro T."/>
            <person name="Kuroda K."/>
            <person name="Liu W.-T."/>
        </authorList>
    </citation>
    <scope>NUCLEOTIDE SEQUENCE</scope>
    <source>
        <strain evidence="1">ADurb.Bin417</strain>
    </source>
</reference>
<accession>A0A1V5MIP7</accession>
<dbReference type="EMBL" id="MWAK01000068">
    <property type="protein sequence ID" value="OPZ92790.1"/>
    <property type="molecule type" value="Genomic_DNA"/>
</dbReference>
<dbReference type="AlphaFoldDB" id="A0A1V5MIP7"/>
<protein>
    <submittedName>
        <fullName evidence="1">Uncharacterized protein</fullName>
    </submittedName>
</protein>
<evidence type="ECO:0000313" key="1">
    <source>
        <dbReference type="EMBL" id="OPZ92790.1"/>
    </source>
</evidence>
<proteinExistence type="predicted"/>
<dbReference type="Proteomes" id="UP000485484">
    <property type="component" value="Unassembled WGS sequence"/>
</dbReference>
<organism evidence="1">
    <name type="scientific">candidate division TA06 bacterium ADurb.Bin417</name>
    <dbReference type="NCBI Taxonomy" id="1852828"/>
    <lineage>
        <taxon>Bacteria</taxon>
        <taxon>Bacteria division TA06</taxon>
    </lineage>
</organism>